<dbReference type="Pfam" id="PF14559">
    <property type="entry name" value="TPR_19"/>
    <property type="match status" value="1"/>
</dbReference>
<keyword evidence="1 2" id="KW-0802">TPR repeat</keyword>
<dbReference type="InterPro" id="IPR051966">
    <property type="entry name" value="RPAP3"/>
</dbReference>
<dbReference type="PANTHER" id="PTHR46423:SF1">
    <property type="entry name" value="RNA POLYMERASE II-ASSOCIATED PROTEIN 3"/>
    <property type="match status" value="1"/>
</dbReference>
<reference evidence="4 5" key="1">
    <citation type="submission" date="2014-04" db="EMBL/GenBank/DDBJ databases">
        <authorList>
            <consortium name="DOE Joint Genome Institute"/>
            <person name="Kuo A."/>
            <person name="Kohler A."/>
            <person name="Nagy L.G."/>
            <person name="Floudas D."/>
            <person name="Copeland A."/>
            <person name="Barry K.W."/>
            <person name="Cichocki N."/>
            <person name="Veneault-Fourrey C."/>
            <person name="LaButti K."/>
            <person name="Lindquist E.A."/>
            <person name="Lipzen A."/>
            <person name="Lundell T."/>
            <person name="Morin E."/>
            <person name="Murat C."/>
            <person name="Sun H."/>
            <person name="Tunlid A."/>
            <person name="Henrissat B."/>
            <person name="Grigoriev I.V."/>
            <person name="Hibbett D.S."/>
            <person name="Martin F."/>
            <person name="Nordberg H.P."/>
            <person name="Cantor M.N."/>
            <person name="Hua S.X."/>
        </authorList>
    </citation>
    <scope>NUCLEOTIDE SEQUENCE [LARGE SCALE GENOMIC DNA]</scope>
    <source>
        <strain evidence="4 5">LaAM-08-1</strain>
    </source>
</reference>
<organism evidence="4 5">
    <name type="scientific">Laccaria amethystina LaAM-08-1</name>
    <dbReference type="NCBI Taxonomy" id="1095629"/>
    <lineage>
        <taxon>Eukaryota</taxon>
        <taxon>Fungi</taxon>
        <taxon>Dikarya</taxon>
        <taxon>Basidiomycota</taxon>
        <taxon>Agaricomycotina</taxon>
        <taxon>Agaricomycetes</taxon>
        <taxon>Agaricomycetidae</taxon>
        <taxon>Agaricales</taxon>
        <taxon>Agaricineae</taxon>
        <taxon>Hydnangiaceae</taxon>
        <taxon>Laccaria</taxon>
    </lineage>
</organism>
<evidence type="ECO:0000313" key="5">
    <source>
        <dbReference type="Proteomes" id="UP000054477"/>
    </source>
</evidence>
<accession>A0A0C9X738</accession>
<proteinExistence type="predicted"/>
<dbReference type="PROSITE" id="PS50005">
    <property type="entry name" value="TPR"/>
    <property type="match status" value="1"/>
</dbReference>
<dbReference type="EMBL" id="KN838925">
    <property type="protein sequence ID" value="KIJ92237.1"/>
    <property type="molecule type" value="Genomic_DNA"/>
</dbReference>
<dbReference type="Gene3D" id="1.25.40.10">
    <property type="entry name" value="Tetratricopeptide repeat domain"/>
    <property type="match status" value="1"/>
</dbReference>
<dbReference type="OrthoDB" id="420195at2759"/>
<dbReference type="PANTHER" id="PTHR46423">
    <property type="entry name" value="RNA POLYMERASE II-ASSOCIATED PROTEIN 3"/>
    <property type="match status" value="1"/>
</dbReference>
<name>A0A0C9X738_9AGAR</name>
<evidence type="ECO:0000256" key="1">
    <source>
        <dbReference type="ARBA" id="ARBA00022803"/>
    </source>
</evidence>
<keyword evidence="5" id="KW-1185">Reference proteome</keyword>
<feature type="repeat" description="TPR" evidence="2">
    <location>
        <begin position="357"/>
        <end position="390"/>
    </location>
</feature>
<dbReference type="SUPFAM" id="SSF48452">
    <property type="entry name" value="TPR-like"/>
    <property type="match status" value="1"/>
</dbReference>
<gene>
    <name evidence="4" type="ORF">K443DRAFT_685404</name>
</gene>
<dbReference type="InterPro" id="IPR011990">
    <property type="entry name" value="TPR-like_helical_dom_sf"/>
</dbReference>
<protein>
    <submittedName>
        <fullName evidence="4">Uncharacterized protein</fullName>
    </submittedName>
</protein>
<reference evidence="5" key="2">
    <citation type="submission" date="2015-01" db="EMBL/GenBank/DDBJ databases">
        <title>Evolutionary Origins and Diversification of the Mycorrhizal Mutualists.</title>
        <authorList>
            <consortium name="DOE Joint Genome Institute"/>
            <consortium name="Mycorrhizal Genomics Consortium"/>
            <person name="Kohler A."/>
            <person name="Kuo A."/>
            <person name="Nagy L.G."/>
            <person name="Floudas D."/>
            <person name="Copeland A."/>
            <person name="Barry K.W."/>
            <person name="Cichocki N."/>
            <person name="Veneault-Fourrey C."/>
            <person name="LaButti K."/>
            <person name="Lindquist E.A."/>
            <person name="Lipzen A."/>
            <person name="Lundell T."/>
            <person name="Morin E."/>
            <person name="Murat C."/>
            <person name="Riley R."/>
            <person name="Ohm R."/>
            <person name="Sun H."/>
            <person name="Tunlid A."/>
            <person name="Henrissat B."/>
            <person name="Grigoriev I.V."/>
            <person name="Hibbett D.S."/>
            <person name="Martin F."/>
        </authorList>
    </citation>
    <scope>NUCLEOTIDE SEQUENCE [LARGE SCALE GENOMIC DNA]</scope>
    <source>
        <strain evidence="5">LaAM-08-1</strain>
    </source>
</reference>
<dbReference type="Proteomes" id="UP000054477">
    <property type="component" value="Unassembled WGS sequence"/>
</dbReference>
<dbReference type="AlphaFoldDB" id="A0A0C9X738"/>
<feature type="region of interest" description="Disordered" evidence="3">
    <location>
        <begin position="546"/>
        <end position="589"/>
    </location>
</feature>
<feature type="compositionally biased region" description="Basic residues" evidence="3">
    <location>
        <begin position="1"/>
        <end position="12"/>
    </location>
</feature>
<dbReference type="HOGENOM" id="CLU_451306_0_0_1"/>
<dbReference type="SMART" id="SM00028">
    <property type="entry name" value="TPR"/>
    <property type="match status" value="3"/>
</dbReference>
<evidence type="ECO:0000256" key="2">
    <source>
        <dbReference type="PROSITE-ProRule" id="PRU00339"/>
    </source>
</evidence>
<sequence length="610" mass="68582">MPAKYSHVRKKSTSGLLKKGGTGGPNGHHIIKETHHPRPMNPHIDRSITQAMSAVSQLERAIARVLLLRYEHDMARLFSTRLYSIALVHLPTFVMRCASLGGPGWLAYNHDCDEIKDFFRAVISMDMREAGERVATKSVLWSYTALRHFALSNSVPVCNKKGLHSLRLLPFFPALKAHLDSLEAISPATFTKPPHLGSLQEGQDALEDACELKHGGFGDVRHPDWDGDWRLKIRVGYERLSQTLWKVAREFDVRGYGMVLREKLTTKWCDCGCSTDHLGEVCEGTVREDEEESGVRFGKQKEWDGRGSGVYGWETEDEEDIWEIDLDFGSAGPEECEGAVDSEMTIVEMMEWRFLKAEREKEQGNAAFRRGEFQQAVKFYEEAHEIEPELPHYQLNLAAAHLKLNNWMEAEKACTKALSQHRSTKGLFRRARARRMLGQTEEAIADLRAIIRLQPHNAEALSELLSLLPPIPEDNTTTLASSTSKQPTTTVEAASALLLAQLGIHKPKKPKPIPFLRTKADSRKLKITAVPLSSTTINPASMFSGVEFEEDGQGPGRTCGSSYKGNDTRNRTSRPGKERASSAKTREMERLRGECAPYLSWDRYSLRKAD</sequence>
<feature type="region of interest" description="Disordered" evidence="3">
    <location>
        <begin position="1"/>
        <end position="28"/>
    </location>
</feature>
<evidence type="ECO:0000256" key="3">
    <source>
        <dbReference type="SAM" id="MobiDB-lite"/>
    </source>
</evidence>
<dbReference type="InterPro" id="IPR019734">
    <property type="entry name" value="TPR_rpt"/>
</dbReference>
<dbReference type="STRING" id="1095629.A0A0C9X738"/>
<dbReference type="GO" id="GO:0101031">
    <property type="term" value="C:protein folding chaperone complex"/>
    <property type="evidence" value="ECO:0007669"/>
    <property type="project" value="TreeGrafter"/>
</dbReference>
<feature type="compositionally biased region" description="Basic and acidic residues" evidence="3">
    <location>
        <begin position="566"/>
        <end position="589"/>
    </location>
</feature>
<evidence type="ECO:0000313" key="4">
    <source>
        <dbReference type="EMBL" id="KIJ92237.1"/>
    </source>
</evidence>